<dbReference type="Gene3D" id="3.40.190.150">
    <property type="entry name" value="Bordetella uptake gene, domain 1"/>
    <property type="match status" value="1"/>
</dbReference>
<evidence type="ECO:0000256" key="1">
    <source>
        <dbReference type="ARBA" id="ARBA00006987"/>
    </source>
</evidence>
<dbReference type="RefSeq" id="WP_086079245.1">
    <property type="nucleotide sequence ID" value="NZ_CP021111.1"/>
</dbReference>
<dbReference type="PANTHER" id="PTHR42928">
    <property type="entry name" value="TRICARBOXYLATE-BINDING PROTEIN"/>
    <property type="match status" value="1"/>
</dbReference>
<dbReference type="PIRSF" id="PIRSF017082">
    <property type="entry name" value="YflP"/>
    <property type="match status" value="1"/>
</dbReference>
<organism evidence="3 4">
    <name type="scientific">Bordetella genomosp. 13</name>
    <dbReference type="NCBI Taxonomy" id="463040"/>
    <lineage>
        <taxon>Bacteria</taxon>
        <taxon>Pseudomonadati</taxon>
        <taxon>Pseudomonadota</taxon>
        <taxon>Betaproteobacteria</taxon>
        <taxon>Burkholderiales</taxon>
        <taxon>Alcaligenaceae</taxon>
        <taxon>Bordetella</taxon>
    </lineage>
</organism>
<comment type="similarity">
    <text evidence="1">Belongs to the UPF0065 (bug) family.</text>
</comment>
<dbReference type="AlphaFoldDB" id="A0A1W6ZDM9"/>
<accession>A0A1W6ZDM9</accession>
<name>A0A1W6ZDM9_9BORD</name>
<dbReference type="InterPro" id="IPR042100">
    <property type="entry name" value="Bug_dom1"/>
</dbReference>
<dbReference type="Proteomes" id="UP000194161">
    <property type="component" value="Chromosome"/>
</dbReference>
<evidence type="ECO:0000313" key="4">
    <source>
        <dbReference type="Proteomes" id="UP000194161"/>
    </source>
</evidence>
<keyword evidence="2" id="KW-0732">Signal</keyword>
<evidence type="ECO:0000313" key="3">
    <source>
        <dbReference type="EMBL" id="ARP95483.1"/>
    </source>
</evidence>
<dbReference type="CDD" id="cd07012">
    <property type="entry name" value="PBP2_Bug_TTT"/>
    <property type="match status" value="1"/>
</dbReference>
<keyword evidence="4" id="KW-1185">Reference proteome</keyword>
<dbReference type="OrthoDB" id="8886951at2"/>
<dbReference type="STRING" id="463040.CAL15_14460"/>
<sequence length="325" mass="34082">MGTWKTWLAAGIGGLALNLACAAASAQAADSADAQVERIVVPYAVGGITDLYGRVLAEQLQEGQKQSVLVDNRAGGGGAIGTAFVAKSKGDGRTLLLGSVGTATNPAMIKALPYEPRDIVPVAQVAISPLILYVRSGLPQDLPGLIAYAKQEPGRMTFANSGVGSSPNLAAALFARQLGLRVTHVSYRGTSAAINDFLGGQVDAYFDTAQAMPHVQSGRIRAIAVAAPERLAEVPDLPTLDELGVRGVYASSWWGIFVAAGTPQPVVQALQSRLRQVVENPVVKQRAADMGAVAIYRDQAAFRAFFDSEVERWSAIIAAEKLSAQ</sequence>
<feature type="signal peptide" evidence="2">
    <location>
        <begin position="1"/>
        <end position="28"/>
    </location>
</feature>
<dbReference type="PANTHER" id="PTHR42928:SF5">
    <property type="entry name" value="BLR1237 PROTEIN"/>
    <property type="match status" value="1"/>
</dbReference>
<dbReference type="SUPFAM" id="SSF53850">
    <property type="entry name" value="Periplasmic binding protein-like II"/>
    <property type="match status" value="1"/>
</dbReference>
<proteinExistence type="inferred from homology"/>
<dbReference type="EMBL" id="CP021111">
    <property type="protein sequence ID" value="ARP95483.1"/>
    <property type="molecule type" value="Genomic_DNA"/>
</dbReference>
<reference evidence="3 4" key="1">
    <citation type="submission" date="2017-05" db="EMBL/GenBank/DDBJ databases">
        <title>Complete and WGS of Bordetella genogroups.</title>
        <authorList>
            <person name="Spilker T."/>
            <person name="LiPuma J."/>
        </authorList>
    </citation>
    <scope>NUCLEOTIDE SEQUENCE [LARGE SCALE GENOMIC DNA]</scope>
    <source>
        <strain evidence="3 4">AU7206</strain>
    </source>
</reference>
<dbReference type="Pfam" id="PF03401">
    <property type="entry name" value="TctC"/>
    <property type="match status" value="1"/>
</dbReference>
<protein>
    <submittedName>
        <fullName evidence="3">Uncharacterized protein</fullName>
    </submittedName>
</protein>
<dbReference type="KEGG" id="bgm:CAL15_14460"/>
<dbReference type="Gene3D" id="3.40.190.10">
    <property type="entry name" value="Periplasmic binding protein-like II"/>
    <property type="match status" value="1"/>
</dbReference>
<gene>
    <name evidence="3" type="ORF">CAL15_14460</name>
</gene>
<dbReference type="InterPro" id="IPR005064">
    <property type="entry name" value="BUG"/>
</dbReference>
<feature type="chain" id="PRO_5012258593" evidence="2">
    <location>
        <begin position="29"/>
        <end position="325"/>
    </location>
</feature>
<evidence type="ECO:0000256" key="2">
    <source>
        <dbReference type="SAM" id="SignalP"/>
    </source>
</evidence>